<dbReference type="AlphaFoldDB" id="A0A0J1AT87"/>
<evidence type="ECO:0000256" key="2">
    <source>
        <dbReference type="SAM" id="MobiDB-lite"/>
    </source>
</evidence>
<feature type="domain" description="AAR2 N-terminal" evidence="4">
    <location>
        <begin position="15"/>
        <end position="138"/>
    </location>
</feature>
<dbReference type="InterPro" id="IPR033648">
    <property type="entry name" value="AAR2_C"/>
</dbReference>
<accession>A0A0J1AT87</accession>
<keyword evidence="6" id="KW-1185">Reference proteome</keyword>
<sequence length="384" mass="41014">MSLTQNQARVLWDAGGFAVLLGVARGAEAGLDGTMHVVGAFAGYKFVPPGLHALVWGAGEGSSEGAAAALPLRSALIKHWGSRERVVLTLPEGGGEVESMTLEEAGLRALDPRLASYPFAGLDEWKRLTACISREVADVLPGVVDSFTPVEGEQDEVEAALRDVGREGEGGAEGHRKTIRLPVFDLKRSWRAGAPAEDVTRWSRDKSDLWARVCGAHGGPRALLGHTALAYILFAQVWNAPALGAYRRLVALQCRAHAALAEPELFADAFGSGDMAGNAQDARETALAFVELLVAQIGSLPEHAAVEVPDLEEFFEGEIEALRRGLGAALAVRGWWGLAKRAQAAWSQLRAVAAKRGWSIDTLPQGDEEEDEEEGEYAPVVVET</sequence>
<comment type="similarity">
    <text evidence="1">Belongs to the AAR2 family.</text>
</comment>
<dbReference type="STRING" id="879819.A0A0J1AT87"/>
<dbReference type="GeneID" id="28986253"/>
<dbReference type="InterPro" id="IPR038514">
    <property type="entry name" value="AAR2_C_sf"/>
</dbReference>
<protein>
    <submittedName>
        <fullName evidence="5">Uncharacterized protein</fullName>
    </submittedName>
</protein>
<feature type="compositionally biased region" description="Acidic residues" evidence="2">
    <location>
        <begin position="366"/>
        <end position="376"/>
    </location>
</feature>
<evidence type="ECO:0000259" key="4">
    <source>
        <dbReference type="Pfam" id="PF20981"/>
    </source>
</evidence>
<dbReference type="EMBL" id="KQ087299">
    <property type="protein sequence ID" value="KLT38529.1"/>
    <property type="molecule type" value="Genomic_DNA"/>
</dbReference>
<feature type="domain" description="AAR2 C-terminal" evidence="3">
    <location>
        <begin position="184"/>
        <end position="360"/>
    </location>
</feature>
<organism evidence="5 6">
    <name type="scientific">Cutaneotrichosporon oleaginosum</name>
    <dbReference type="NCBI Taxonomy" id="879819"/>
    <lineage>
        <taxon>Eukaryota</taxon>
        <taxon>Fungi</taxon>
        <taxon>Dikarya</taxon>
        <taxon>Basidiomycota</taxon>
        <taxon>Agaricomycotina</taxon>
        <taxon>Tremellomycetes</taxon>
        <taxon>Trichosporonales</taxon>
        <taxon>Trichosporonaceae</taxon>
        <taxon>Cutaneotrichosporon</taxon>
    </lineage>
</organism>
<dbReference type="Pfam" id="PF20981">
    <property type="entry name" value="AAR2_1st"/>
    <property type="match status" value="1"/>
</dbReference>
<dbReference type="Gene3D" id="1.25.40.550">
    <property type="entry name" value="Aar2, C-terminal domain-like"/>
    <property type="match status" value="1"/>
</dbReference>
<dbReference type="InterPro" id="IPR038516">
    <property type="entry name" value="AAR2_N_sf"/>
</dbReference>
<dbReference type="PANTHER" id="PTHR12689:SF4">
    <property type="entry name" value="PROTEIN AAR2 HOMOLOG"/>
    <property type="match status" value="1"/>
</dbReference>
<dbReference type="Pfam" id="PF05282">
    <property type="entry name" value="AAR2"/>
    <property type="match status" value="1"/>
</dbReference>
<dbReference type="Gene3D" id="2.60.34.20">
    <property type="match status" value="1"/>
</dbReference>
<dbReference type="InterPro" id="IPR007946">
    <property type="entry name" value="AAR2"/>
</dbReference>
<name>A0A0J1AT87_9TREE</name>
<reference evidence="5 6" key="1">
    <citation type="submission" date="2015-03" db="EMBL/GenBank/DDBJ databases">
        <title>Genomics and transcriptomics of the oil-accumulating basidiomycete yeast T. oleaginosus allow insights into substrate utilization and the diverse evolutionary trajectories of mating systems in fungi.</title>
        <authorList>
            <consortium name="DOE Joint Genome Institute"/>
            <person name="Kourist R."/>
            <person name="Kracht O."/>
            <person name="Bracharz F."/>
            <person name="Lipzen A."/>
            <person name="Nolan M."/>
            <person name="Ohm R."/>
            <person name="Grigoriev I."/>
            <person name="Sun S."/>
            <person name="Heitman J."/>
            <person name="Bruck T."/>
            <person name="Nowrousian M."/>
        </authorList>
    </citation>
    <scope>NUCLEOTIDE SEQUENCE [LARGE SCALE GENOMIC DNA]</scope>
    <source>
        <strain evidence="5 6">IBC0246</strain>
    </source>
</reference>
<evidence type="ECO:0000259" key="3">
    <source>
        <dbReference type="Pfam" id="PF05282"/>
    </source>
</evidence>
<dbReference type="OrthoDB" id="201752at2759"/>
<gene>
    <name evidence="5" type="ORF">CC85DRAFT_305890</name>
</gene>
<dbReference type="GO" id="GO:0000244">
    <property type="term" value="P:spliceosomal tri-snRNP complex assembly"/>
    <property type="evidence" value="ECO:0007669"/>
    <property type="project" value="TreeGrafter"/>
</dbReference>
<evidence type="ECO:0000256" key="1">
    <source>
        <dbReference type="ARBA" id="ARBA00006281"/>
    </source>
</evidence>
<dbReference type="PANTHER" id="PTHR12689">
    <property type="entry name" value="A1 CISTRON SPLICING FACTOR AAR2-RELATED"/>
    <property type="match status" value="1"/>
</dbReference>
<proteinExistence type="inferred from homology"/>
<evidence type="ECO:0000313" key="6">
    <source>
        <dbReference type="Proteomes" id="UP000053611"/>
    </source>
</evidence>
<dbReference type="CDD" id="cd13778">
    <property type="entry name" value="Aar2_C"/>
    <property type="match status" value="1"/>
</dbReference>
<dbReference type="RefSeq" id="XP_018275020.1">
    <property type="nucleotide sequence ID" value="XM_018425650.1"/>
</dbReference>
<dbReference type="CDD" id="cd13777">
    <property type="entry name" value="Aar2_N"/>
    <property type="match status" value="1"/>
</dbReference>
<dbReference type="InterPro" id="IPR033647">
    <property type="entry name" value="Aar2_N"/>
</dbReference>
<feature type="region of interest" description="Disordered" evidence="2">
    <location>
        <begin position="361"/>
        <end position="384"/>
    </location>
</feature>
<dbReference type="Proteomes" id="UP000053611">
    <property type="component" value="Unassembled WGS sequence"/>
</dbReference>
<evidence type="ECO:0000313" key="5">
    <source>
        <dbReference type="EMBL" id="KLT38529.1"/>
    </source>
</evidence>